<accession>A0A9P7AE81</accession>
<dbReference type="AlphaFoldDB" id="A0A9P7AE81"/>
<dbReference type="GeneID" id="64594549"/>
<reference evidence="3" key="1">
    <citation type="journal article" date="2020" name="New Phytol.">
        <title>Comparative genomics reveals dynamic genome evolution in host specialist ectomycorrhizal fungi.</title>
        <authorList>
            <person name="Lofgren L.A."/>
            <person name="Nguyen N.H."/>
            <person name="Vilgalys R."/>
            <person name="Ruytinx J."/>
            <person name="Liao H.L."/>
            <person name="Branco S."/>
            <person name="Kuo A."/>
            <person name="LaButti K."/>
            <person name="Lipzen A."/>
            <person name="Andreopoulos W."/>
            <person name="Pangilinan J."/>
            <person name="Riley R."/>
            <person name="Hundley H."/>
            <person name="Na H."/>
            <person name="Barry K."/>
            <person name="Grigoriev I.V."/>
            <person name="Stajich J.E."/>
            <person name="Kennedy P.G."/>
        </authorList>
    </citation>
    <scope>NUCLEOTIDE SEQUENCE</scope>
    <source>
        <strain evidence="3">S12</strain>
    </source>
</reference>
<dbReference type="EMBL" id="JABBWE010000090">
    <property type="protein sequence ID" value="KAG1786630.1"/>
    <property type="molecule type" value="Genomic_DNA"/>
</dbReference>
<dbReference type="RefSeq" id="XP_041154058.1">
    <property type="nucleotide sequence ID" value="XM_041300785.1"/>
</dbReference>
<proteinExistence type="predicted"/>
<evidence type="ECO:0000313" key="4">
    <source>
        <dbReference type="Proteomes" id="UP000719766"/>
    </source>
</evidence>
<dbReference type="Pfam" id="PF17667">
    <property type="entry name" value="Pkinase_fungal"/>
    <property type="match status" value="2"/>
</dbReference>
<feature type="domain" description="Fungal-type protein kinase" evidence="2">
    <location>
        <begin position="22"/>
        <end position="73"/>
    </location>
</feature>
<protein>
    <recommendedName>
        <fullName evidence="2">Fungal-type protein kinase domain-containing protein</fullName>
    </recommendedName>
</protein>
<keyword evidence="1" id="KW-0732">Signal</keyword>
<dbReference type="InterPro" id="IPR040976">
    <property type="entry name" value="Pkinase_fungal"/>
</dbReference>
<gene>
    <name evidence="3" type="ORF">HD556DRAFT_1313382</name>
</gene>
<sequence length="202" mass="23160">MVTVLISLLLWGQKNGDPTNLDGKDYVMKDCWVPEAKRYHEVDVLEHVKGIPNVIQLVDHWDVMYDGEPDCTAQICNYYQQFDLEDRGDPRKELICAFHNFVIAHRLMVECEILHGDLSPNNFIIYKSIGYFIDFDHTRFIEKGKASTIHLALGPSHTSLCASGLLTTFLSKKAAILEGDFLMDRVSKYFSEFKPLVDEWLG</sequence>
<evidence type="ECO:0000259" key="2">
    <source>
        <dbReference type="Pfam" id="PF17667"/>
    </source>
</evidence>
<comment type="caution">
    <text evidence="3">The sequence shown here is derived from an EMBL/GenBank/DDBJ whole genome shotgun (WGS) entry which is preliminary data.</text>
</comment>
<feature type="chain" id="PRO_5040401106" description="Fungal-type protein kinase domain-containing protein" evidence="1">
    <location>
        <begin position="17"/>
        <end position="202"/>
    </location>
</feature>
<dbReference type="OrthoDB" id="5584477at2759"/>
<keyword evidence="4" id="KW-1185">Reference proteome</keyword>
<feature type="signal peptide" evidence="1">
    <location>
        <begin position="1"/>
        <end position="16"/>
    </location>
</feature>
<dbReference type="InterPro" id="IPR011009">
    <property type="entry name" value="Kinase-like_dom_sf"/>
</dbReference>
<dbReference type="Gene3D" id="3.30.200.20">
    <property type="entry name" value="Phosphorylase Kinase, domain 1"/>
    <property type="match status" value="1"/>
</dbReference>
<dbReference type="Gene3D" id="1.10.510.10">
    <property type="entry name" value="Transferase(Phosphotransferase) domain 1"/>
    <property type="match status" value="1"/>
</dbReference>
<evidence type="ECO:0000256" key="1">
    <source>
        <dbReference type="SAM" id="SignalP"/>
    </source>
</evidence>
<name>A0A9P7AE81_9AGAM</name>
<evidence type="ECO:0000313" key="3">
    <source>
        <dbReference type="EMBL" id="KAG1786630.1"/>
    </source>
</evidence>
<dbReference type="SUPFAM" id="SSF56112">
    <property type="entry name" value="Protein kinase-like (PK-like)"/>
    <property type="match status" value="1"/>
</dbReference>
<feature type="domain" description="Fungal-type protein kinase" evidence="2">
    <location>
        <begin position="91"/>
        <end position="146"/>
    </location>
</feature>
<dbReference type="Proteomes" id="UP000719766">
    <property type="component" value="Unassembled WGS sequence"/>
</dbReference>
<organism evidence="3 4">
    <name type="scientific">Suillus plorans</name>
    <dbReference type="NCBI Taxonomy" id="116603"/>
    <lineage>
        <taxon>Eukaryota</taxon>
        <taxon>Fungi</taxon>
        <taxon>Dikarya</taxon>
        <taxon>Basidiomycota</taxon>
        <taxon>Agaricomycotina</taxon>
        <taxon>Agaricomycetes</taxon>
        <taxon>Agaricomycetidae</taxon>
        <taxon>Boletales</taxon>
        <taxon>Suillineae</taxon>
        <taxon>Suillaceae</taxon>
        <taxon>Suillus</taxon>
    </lineage>
</organism>